<dbReference type="SUPFAM" id="SSF51905">
    <property type="entry name" value="FAD/NAD(P)-binding domain"/>
    <property type="match status" value="2"/>
</dbReference>
<dbReference type="Gene3D" id="3.50.50.60">
    <property type="entry name" value="FAD/NAD(P)-binding domain"/>
    <property type="match status" value="2"/>
</dbReference>
<keyword evidence="3" id="KW-0285">Flavoprotein</keyword>
<dbReference type="PRINTS" id="PR00368">
    <property type="entry name" value="FADPNR"/>
</dbReference>
<evidence type="ECO:0000256" key="2">
    <source>
        <dbReference type="ARBA" id="ARBA00010139"/>
    </source>
</evidence>
<comment type="similarity">
    <text evidence="2">Belongs to the FAD-binding monooxygenase family.</text>
</comment>
<dbReference type="PANTHER" id="PTHR43098">
    <property type="entry name" value="L-ORNITHINE N(5)-MONOOXYGENASE-RELATED"/>
    <property type="match status" value="1"/>
</dbReference>
<evidence type="ECO:0000256" key="1">
    <source>
        <dbReference type="ARBA" id="ARBA00001974"/>
    </source>
</evidence>
<comment type="cofactor">
    <cofactor evidence="1">
        <name>FAD</name>
        <dbReference type="ChEBI" id="CHEBI:57692"/>
    </cofactor>
</comment>
<dbReference type="EMBL" id="PJEX01000614">
    <property type="protein sequence ID" value="TKW49122.1"/>
    <property type="molecule type" value="Genomic_DNA"/>
</dbReference>
<evidence type="ECO:0000313" key="7">
    <source>
        <dbReference type="EMBL" id="TKW49122.1"/>
    </source>
</evidence>
<keyword evidence="8" id="KW-1185">Reference proteome</keyword>
<reference evidence="7 8" key="1">
    <citation type="journal article" date="2019" name="PLoS ONE">
        <title>Comparative genome analysis indicates high evolutionary potential of pathogenicity genes in Colletotrichum tanaceti.</title>
        <authorList>
            <person name="Lelwala R.V."/>
            <person name="Korhonen P.K."/>
            <person name="Young N.D."/>
            <person name="Scott J.B."/>
            <person name="Ades P.A."/>
            <person name="Gasser R.B."/>
            <person name="Taylor P.W.J."/>
        </authorList>
    </citation>
    <scope>NUCLEOTIDE SEQUENCE [LARGE SCALE GENOMIC DNA]</scope>
    <source>
        <strain evidence="7">BRIP57314</strain>
    </source>
</reference>
<evidence type="ECO:0000256" key="6">
    <source>
        <dbReference type="ARBA" id="ARBA00023002"/>
    </source>
</evidence>
<evidence type="ECO:0000256" key="4">
    <source>
        <dbReference type="ARBA" id="ARBA00022827"/>
    </source>
</evidence>
<proteinExistence type="inferred from homology"/>
<dbReference type="PANTHER" id="PTHR43098:SF2">
    <property type="entry name" value="FAD-BINDING MONOOXYGENASE AUSB-RELATED"/>
    <property type="match status" value="1"/>
</dbReference>
<keyword evidence="4" id="KW-0274">FAD</keyword>
<evidence type="ECO:0000256" key="5">
    <source>
        <dbReference type="ARBA" id="ARBA00022857"/>
    </source>
</evidence>
<comment type="caution">
    <text evidence="7">The sequence shown here is derived from an EMBL/GenBank/DDBJ whole genome shotgun (WGS) entry which is preliminary data.</text>
</comment>
<keyword evidence="5" id="KW-0521">NADP</keyword>
<dbReference type="Pfam" id="PF13450">
    <property type="entry name" value="NAD_binding_8"/>
    <property type="match status" value="1"/>
</dbReference>
<dbReference type="InterPro" id="IPR036188">
    <property type="entry name" value="FAD/NAD-bd_sf"/>
</dbReference>
<dbReference type="InterPro" id="IPR050775">
    <property type="entry name" value="FAD-binding_Monooxygenases"/>
</dbReference>
<dbReference type="GO" id="GO:0016491">
    <property type="term" value="F:oxidoreductase activity"/>
    <property type="evidence" value="ECO:0007669"/>
    <property type="project" value="UniProtKB-KW"/>
</dbReference>
<gene>
    <name evidence="7" type="primary">pntE</name>
    <name evidence="7" type="ORF">CTA1_1076</name>
</gene>
<accession>A0A4U6X173</accession>
<dbReference type="AlphaFoldDB" id="A0A4U6X173"/>
<evidence type="ECO:0000256" key="3">
    <source>
        <dbReference type="ARBA" id="ARBA00022630"/>
    </source>
</evidence>
<evidence type="ECO:0000313" key="8">
    <source>
        <dbReference type="Proteomes" id="UP000310108"/>
    </source>
</evidence>
<sequence length="638" mass="69739">MTVPAPNLDLKYAQEREKRIRPEGMAQFVELKDEYGDLSKDLYVDYEELRRNRPLSDGQDVKMLIIGAGHNGLLAAVRLIQAGGLTAEDMVLVDKAGGHGGTWYYNRYPGLTCDVEGYSYVPLLEETGYRPKHRYCEGQEIRQQAERIARTWKLKAQFGTQVRDLSWDDATARWSAKMTQDLGPGKPGRELCVTSQFVYVAPGVYPVGHIPKLAGLDEFRKQHVAFHTAGWDYAVTGGSQQDPRLTGLRGKRVAVVGTGATGVQVVPKIAEWAEHLYVFQRTPSYCWPRKPTLTDDETWAEVVAPGPGWQRARQENYNAAIAGETDVDLVNDSWTAAKGFSVISGSSADGIIAPEGIPAHMARLQAVDAPLSEALRRRVDEEVRDKGTAEKLKPWYYGWCKRPAFHDAYLATFNRDNVTLVDTDGRGVEGCTAGGAVVANGREYEVDVLILATGYTNGGGACSPAARGGMRITGRAGRDLDDKFDAGWETLHGVATHGFPNLFFYTPTGAAGSSNFTFCLDEGARQSAYIITEALRRTTGGEGGRSAPAAKADVVVEVTEEGERGWGTEVAKRAAWFAAFGNCTPSYLTAEGDAYKIPPEKMMAKARMASWGEGPNSYARYTAAYRAAETLDGIEVRV</sequence>
<protein>
    <submittedName>
        <fullName evidence="7">Pentalenolactone D synthase</fullName>
    </submittedName>
</protein>
<dbReference type="STRING" id="1306861.A0A4U6X173"/>
<name>A0A4U6X173_9PEZI</name>
<dbReference type="Proteomes" id="UP000310108">
    <property type="component" value="Unassembled WGS sequence"/>
</dbReference>
<keyword evidence="6" id="KW-0560">Oxidoreductase</keyword>
<organism evidence="7 8">
    <name type="scientific">Colletotrichum tanaceti</name>
    <dbReference type="NCBI Taxonomy" id="1306861"/>
    <lineage>
        <taxon>Eukaryota</taxon>
        <taxon>Fungi</taxon>
        <taxon>Dikarya</taxon>
        <taxon>Ascomycota</taxon>
        <taxon>Pezizomycotina</taxon>
        <taxon>Sordariomycetes</taxon>
        <taxon>Hypocreomycetidae</taxon>
        <taxon>Glomerellales</taxon>
        <taxon>Glomerellaceae</taxon>
        <taxon>Colletotrichum</taxon>
        <taxon>Colletotrichum destructivum species complex</taxon>
    </lineage>
</organism>